<dbReference type="Pfam" id="PF00128">
    <property type="entry name" value="Alpha-amylase"/>
    <property type="match status" value="1"/>
</dbReference>
<evidence type="ECO:0000256" key="4">
    <source>
        <dbReference type="ARBA" id="ARBA00022679"/>
    </source>
</evidence>
<dbReference type="PANTHER" id="PTHR43651">
    <property type="entry name" value="1,4-ALPHA-GLUCAN-BRANCHING ENZYME"/>
    <property type="match status" value="1"/>
</dbReference>
<gene>
    <name evidence="8" type="ORF">AERO8C_20381</name>
</gene>
<feature type="domain" description="Glycosyl hydrolase family 13 catalytic" evidence="7">
    <location>
        <begin position="280"/>
        <end position="743"/>
    </location>
</feature>
<dbReference type="RefSeq" id="WP_159157206.1">
    <property type="nucleotide sequence ID" value="NZ_LR732798.1"/>
</dbReference>
<dbReference type="InterPro" id="IPR017853">
    <property type="entry name" value="GH"/>
</dbReference>
<dbReference type="CDD" id="cd11325">
    <property type="entry name" value="AmyAc_GTHase"/>
    <property type="match status" value="1"/>
</dbReference>
<dbReference type="InterPro" id="IPR013780">
    <property type="entry name" value="Glyco_hydro_b"/>
</dbReference>
<dbReference type="EC" id="2.4.1.18" evidence="3"/>
<keyword evidence="8" id="KW-0328">Glycosyltransferase</keyword>
<dbReference type="InterPro" id="IPR013783">
    <property type="entry name" value="Ig-like_fold"/>
</dbReference>
<protein>
    <recommendedName>
        <fullName evidence="3">1,4-alpha-glucan branching enzyme</fullName>
        <ecNumber evidence="3">2.4.1.18</ecNumber>
    </recommendedName>
</protein>
<feature type="active site" description="Nucleophile" evidence="6">
    <location>
        <position position="505"/>
    </location>
</feature>
<evidence type="ECO:0000256" key="2">
    <source>
        <dbReference type="ARBA" id="ARBA00009000"/>
    </source>
</evidence>
<dbReference type="SUPFAM" id="SSF51011">
    <property type="entry name" value="Glycosyl hydrolase domain"/>
    <property type="match status" value="1"/>
</dbReference>
<reference evidence="8 9" key="1">
    <citation type="submission" date="2019-10" db="EMBL/GenBank/DDBJ databases">
        <authorList>
            <person name="Karimi E."/>
        </authorList>
    </citation>
    <scope>NUCLEOTIDE SEQUENCE [LARGE SCALE GENOMIC DNA]</scope>
    <source>
        <strain evidence="8">Aeromonas sp. 8C</strain>
    </source>
</reference>
<dbReference type="Pfam" id="PF02806">
    <property type="entry name" value="Alpha-amylase_C"/>
    <property type="match status" value="1"/>
</dbReference>
<dbReference type="GO" id="GO:0043169">
    <property type="term" value="F:cation binding"/>
    <property type="evidence" value="ECO:0007669"/>
    <property type="project" value="InterPro"/>
</dbReference>
<dbReference type="InterPro" id="IPR006047">
    <property type="entry name" value="GH13_cat_dom"/>
</dbReference>
<organism evidence="8 9">
    <name type="scientific">Aeromonas veronii</name>
    <dbReference type="NCBI Taxonomy" id="654"/>
    <lineage>
        <taxon>Bacteria</taxon>
        <taxon>Pseudomonadati</taxon>
        <taxon>Pseudomonadota</taxon>
        <taxon>Gammaproteobacteria</taxon>
        <taxon>Aeromonadales</taxon>
        <taxon>Aeromonadaceae</taxon>
        <taxon>Aeromonas</taxon>
    </lineage>
</organism>
<evidence type="ECO:0000313" key="8">
    <source>
        <dbReference type="EMBL" id="VXA85231.1"/>
    </source>
</evidence>
<accession>A0A653L1T4</accession>
<dbReference type="Gene3D" id="3.20.20.80">
    <property type="entry name" value="Glycosidases"/>
    <property type="match status" value="1"/>
</dbReference>
<evidence type="ECO:0000259" key="7">
    <source>
        <dbReference type="SMART" id="SM00642"/>
    </source>
</evidence>
<dbReference type="PIRSF" id="PIRSF000463">
    <property type="entry name" value="GlgB"/>
    <property type="match status" value="1"/>
</dbReference>
<dbReference type="Gene3D" id="2.60.40.1180">
    <property type="entry name" value="Golgi alpha-mannosidase II"/>
    <property type="match status" value="1"/>
</dbReference>
<dbReference type="EMBL" id="CABWLC010000012">
    <property type="protein sequence ID" value="VXA85231.1"/>
    <property type="molecule type" value="Genomic_DNA"/>
</dbReference>
<evidence type="ECO:0000256" key="5">
    <source>
        <dbReference type="ARBA" id="ARBA00023277"/>
    </source>
</evidence>
<dbReference type="InterPro" id="IPR037439">
    <property type="entry name" value="Branching_enzy"/>
</dbReference>
<keyword evidence="4 8" id="KW-0808">Transferase</keyword>
<dbReference type="GO" id="GO:0003844">
    <property type="term" value="F:1,4-alpha-glucan branching enzyme activity"/>
    <property type="evidence" value="ECO:0007669"/>
    <property type="project" value="UniProtKB-EC"/>
</dbReference>
<feature type="active site" description="Proton donor" evidence="6">
    <location>
        <position position="553"/>
    </location>
</feature>
<dbReference type="PANTHER" id="PTHR43651:SF11">
    <property type="entry name" value="MALTO-OLIGOSYLTREHALOSE TREHALOHYDROLASE"/>
    <property type="match status" value="1"/>
</dbReference>
<evidence type="ECO:0000313" key="9">
    <source>
        <dbReference type="Proteomes" id="UP000439123"/>
    </source>
</evidence>
<dbReference type="Proteomes" id="UP000439123">
    <property type="component" value="Unassembled WGS sequence"/>
</dbReference>
<comment type="catalytic activity">
    <reaction evidence="1">
        <text>Transfers a segment of a (1-&gt;4)-alpha-D-glucan chain to a primary hydroxy group in a similar glucan chain.</text>
        <dbReference type="EC" id="2.4.1.18"/>
    </reaction>
</comment>
<evidence type="ECO:0000256" key="1">
    <source>
        <dbReference type="ARBA" id="ARBA00000826"/>
    </source>
</evidence>
<dbReference type="AlphaFoldDB" id="A0A653L1T4"/>
<name>A0A653L1T4_AERVE</name>
<dbReference type="GO" id="GO:0005978">
    <property type="term" value="P:glycogen biosynthetic process"/>
    <property type="evidence" value="ECO:0007669"/>
    <property type="project" value="InterPro"/>
</dbReference>
<keyword evidence="5" id="KW-0119">Carbohydrate metabolism</keyword>
<dbReference type="SUPFAM" id="SSF51445">
    <property type="entry name" value="(Trans)glycosidases"/>
    <property type="match status" value="1"/>
</dbReference>
<evidence type="ECO:0000256" key="3">
    <source>
        <dbReference type="ARBA" id="ARBA00012541"/>
    </source>
</evidence>
<evidence type="ECO:0000256" key="6">
    <source>
        <dbReference type="PIRSR" id="PIRSR000463-1"/>
    </source>
</evidence>
<sequence length="850" mass="95307">MVKNRVTFRYYPGTYTDIFGEAHLVLEGSWNANGGYSDQWQAQLMARLLGDDGGTCYQAELDLCGNAGDCFHWGVRAHFPDGRQVWAIPTELHDGQSTERYRSLTLRDAPQTECYYLTHCRRLGANKFRRPDGELGVRFAVWAPYARQIELAFGTLWDSKDPKRKPTRNSLPIDNIAGGYIADDGSGMDPDIGLIPLVREPDGVWVTPLDHPALVVSAQVLNHRPYMYRVTLEDGNIAWRTDLYSRCQVGSGTQHPNGTYLGLIQDLAGPVSCSVTVDPELVTRYFAEESPYLVTTPPSQRIWPERHFIPADTFWSDEFGARPLPERIEDLIIYELHLGALGFGKPGPGTLEDAIALLDHLVELNVNAIELLPLAEFGGQTDGWGYQTSHYFAIEYSGGGRDQFKFFVRECHRRGLAVIVDVVFNHYAANAERAEFAYDSRDPCHNLYYWYEGNPGDYATADGGYVDNLSSGWAPRYHEEYVRKMFISSAVALLTEFHVDGLRVDQTTSIHGYNVLHADGRPVPAANQFGAKLLRELGNTLRLVRPGVFLMAEDHSDWDQVTLPVERGGMGFDARWYADFYHHLAGDTEQGDKAKLLYRAATNGSDSPLQMDWFAGALNASGDHKVVYSESHDEAGNSKGPFLDPEANEEDKRFTSERTIVVAVNGAPLVDETRRYAEARCRFAWGITALSAGVPMFLFGEEVGFRQRFKYNAVTANKEDIHGMRRSSGQNLYRFYQDINGLRLGRSGLRSRQLQLVHVHNDNRLLAFLRWDDDQRFLVVASLADHPYDDGYNLSHPAIGDNEWQEVFNSDSSHYGGDNIGNLGGMLAARGGDIRVVVPHAGFVVLQARH</sequence>
<proteinExistence type="inferred from homology"/>
<comment type="similarity">
    <text evidence="2">Belongs to the glycosyl hydrolase 13 family. GlgB subfamily.</text>
</comment>
<dbReference type="InterPro" id="IPR006048">
    <property type="entry name" value="A-amylase/branching_C"/>
</dbReference>
<dbReference type="Gene3D" id="2.60.40.10">
    <property type="entry name" value="Immunoglobulins"/>
    <property type="match status" value="1"/>
</dbReference>
<dbReference type="SMART" id="SM00642">
    <property type="entry name" value="Aamy"/>
    <property type="match status" value="1"/>
</dbReference>